<evidence type="ECO:0000256" key="7">
    <source>
        <dbReference type="ARBA" id="ARBA00022723"/>
    </source>
</evidence>
<keyword evidence="11 14" id="KW-0503">Monooxygenase</keyword>
<evidence type="ECO:0000256" key="13">
    <source>
        <dbReference type="PIRSR" id="PIRSR602401-1"/>
    </source>
</evidence>
<comment type="subcellular location">
    <subcellularLocation>
        <location evidence="2">Membrane</location>
    </subcellularLocation>
</comment>
<evidence type="ECO:0000256" key="15">
    <source>
        <dbReference type="SAM" id="MobiDB-lite"/>
    </source>
</evidence>
<dbReference type="InterPro" id="IPR017972">
    <property type="entry name" value="Cyt_P450_CS"/>
</dbReference>
<protein>
    <submittedName>
        <fullName evidence="16">Uncharacterized protein</fullName>
    </submittedName>
</protein>
<dbReference type="GO" id="GO:0005506">
    <property type="term" value="F:iron ion binding"/>
    <property type="evidence" value="ECO:0007669"/>
    <property type="project" value="InterPro"/>
</dbReference>
<dbReference type="Proteomes" id="UP001054889">
    <property type="component" value="Unassembled WGS sequence"/>
</dbReference>
<keyword evidence="12" id="KW-0472">Membrane</keyword>
<dbReference type="PRINTS" id="PR00463">
    <property type="entry name" value="EP450I"/>
</dbReference>
<dbReference type="InterPro" id="IPR036396">
    <property type="entry name" value="Cyt_P450_sf"/>
</dbReference>
<keyword evidence="7 13" id="KW-0479">Metal-binding</keyword>
<evidence type="ECO:0000256" key="8">
    <source>
        <dbReference type="ARBA" id="ARBA00022989"/>
    </source>
</evidence>
<sequence>MANLADEFMLEMMAPRAWILLLVPLLLLLVRYSLAAFSTNRARRKRQQPDHDLPPPSPPALPILGHLHLVGSLPHVSLGELAKKHGYDDLMLLRLGTMPVLVVSSPRAAKAVLCTHDHVTNRARRKRQQPDHDLPPPSPPALPILGHLHLVGSLPHVSLGELAKKHGYDDLMLLRLGAMPVLVVSSPRAAKAVLCTHDHVFATRPQSVFGEVVLYGPSDVGFAPYGDFWRQMRKLFTTHLLSAKKVRSFRFAREEEVSLVMTRIGEAAAAGVAVDVSALLSSFMNDLVCLAVMGKSFRSEGRNKQFAELVVDTSPLMSGFNVEEFFPFLGRLGVLSKVVRAKSERLRRRWDELLDRLIQDHENKYQYQPSTAGGTSDPKDNDDFIQVLLSVREEYGLTRERMKAILLDVFFGIDTSASVLDFTMVELLRRPQVMDKLQAEVRSSVPEGQGFVTEANLTDAAYLRAVIKESLRLHPVAPLLLPHVSMASCRVDGYMVPAGVRVLINIWAMARDARFWEDPLEFMPERFVDGGDAAEVDFRGNDFQFLPFGAGRRMCAGINFAMATVELMLANLVRCFDWEMPEGNETRDIDMSEVFGTVVHRKQNLLLIPKLHM</sequence>
<gene>
    <name evidence="16" type="primary">ga19787</name>
    <name evidence="16" type="ORF">PR202_ga19787</name>
</gene>
<dbReference type="FunFam" id="1.10.630.10:FF:000055">
    <property type="entry name" value="Cytochrome P450 71A26"/>
    <property type="match status" value="1"/>
</dbReference>
<dbReference type="PANTHER" id="PTHR47955:SF14">
    <property type="entry name" value="OS01G0543600 PROTEIN"/>
    <property type="match status" value="1"/>
</dbReference>
<dbReference type="PANTHER" id="PTHR47955">
    <property type="entry name" value="CYTOCHROME P450 FAMILY 71 PROTEIN"/>
    <property type="match status" value="1"/>
</dbReference>
<dbReference type="SUPFAM" id="SSF48264">
    <property type="entry name" value="Cytochrome P450"/>
    <property type="match status" value="2"/>
</dbReference>
<keyword evidence="6" id="KW-0812">Transmembrane</keyword>
<name>A0AAV5CX01_ELECO</name>
<dbReference type="GO" id="GO:0020037">
    <property type="term" value="F:heme binding"/>
    <property type="evidence" value="ECO:0007669"/>
    <property type="project" value="InterPro"/>
</dbReference>
<dbReference type="PROSITE" id="PS00086">
    <property type="entry name" value="CYTOCHROME_P450"/>
    <property type="match status" value="1"/>
</dbReference>
<dbReference type="GO" id="GO:0004497">
    <property type="term" value="F:monooxygenase activity"/>
    <property type="evidence" value="ECO:0007669"/>
    <property type="project" value="UniProtKB-KW"/>
</dbReference>
<organism evidence="16 17">
    <name type="scientific">Eleusine coracana subsp. coracana</name>
    <dbReference type="NCBI Taxonomy" id="191504"/>
    <lineage>
        <taxon>Eukaryota</taxon>
        <taxon>Viridiplantae</taxon>
        <taxon>Streptophyta</taxon>
        <taxon>Embryophyta</taxon>
        <taxon>Tracheophyta</taxon>
        <taxon>Spermatophyta</taxon>
        <taxon>Magnoliopsida</taxon>
        <taxon>Liliopsida</taxon>
        <taxon>Poales</taxon>
        <taxon>Poaceae</taxon>
        <taxon>PACMAD clade</taxon>
        <taxon>Chloridoideae</taxon>
        <taxon>Cynodonteae</taxon>
        <taxon>Eleusininae</taxon>
        <taxon>Eleusine</taxon>
    </lineage>
</organism>
<accession>A0AAV5CX01</accession>
<evidence type="ECO:0000313" key="17">
    <source>
        <dbReference type="Proteomes" id="UP001054889"/>
    </source>
</evidence>
<dbReference type="GO" id="GO:0016020">
    <property type="term" value="C:membrane"/>
    <property type="evidence" value="ECO:0007669"/>
    <property type="project" value="UniProtKB-SubCell"/>
</dbReference>
<evidence type="ECO:0000256" key="5">
    <source>
        <dbReference type="ARBA" id="ARBA00022617"/>
    </source>
</evidence>
<proteinExistence type="inferred from homology"/>
<evidence type="ECO:0000313" key="16">
    <source>
        <dbReference type="EMBL" id="GJN02437.1"/>
    </source>
</evidence>
<evidence type="ECO:0000256" key="14">
    <source>
        <dbReference type="RuleBase" id="RU000461"/>
    </source>
</evidence>
<comment type="pathway">
    <text evidence="3">Secondary metabolite biosynthesis.</text>
</comment>
<dbReference type="CDD" id="cd11072">
    <property type="entry name" value="CYP71-like"/>
    <property type="match status" value="1"/>
</dbReference>
<evidence type="ECO:0000256" key="4">
    <source>
        <dbReference type="ARBA" id="ARBA00010617"/>
    </source>
</evidence>
<evidence type="ECO:0000256" key="10">
    <source>
        <dbReference type="ARBA" id="ARBA00023004"/>
    </source>
</evidence>
<evidence type="ECO:0000256" key="2">
    <source>
        <dbReference type="ARBA" id="ARBA00004370"/>
    </source>
</evidence>
<keyword evidence="10 13" id="KW-0408">Iron</keyword>
<dbReference type="EMBL" id="BQKI01000009">
    <property type="protein sequence ID" value="GJN02437.1"/>
    <property type="molecule type" value="Genomic_DNA"/>
</dbReference>
<reference evidence="16" key="2">
    <citation type="submission" date="2021-12" db="EMBL/GenBank/DDBJ databases">
        <title>Resequencing data analysis of finger millet.</title>
        <authorList>
            <person name="Hatakeyama M."/>
            <person name="Aluri S."/>
            <person name="Balachadran M.T."/>
            <person name="Sivarajan S.R."/>
            <person name="Poveda L."/>
            <person name="Shimizu-Inatsugi R."/>
            <person name="Schlapbach R."/>
            <person name="Sreeman S.M."/>
            <person name="Shimizu K.K."/>
        </authorList>
    </citation>
    <scope>NUCLEOTIDE SEQUENCE</scope>
</reference>
<evidence type="ECO:0000256" key="1">
    <source>
        <dbReference type="ARBA" id="ARBA00001971"/>
    </source>
</evidence>
<evidence type="ECO:0000256" key="12">
    <source>
        <dbReference type="ARBA" id="ARBA00023136"/>
    </source>
</evidence>
<dbReference type="InterPro" id="IPR001128">
    <property type="entry name" value="Cyt_P450"/>
</dbReference>
<feature type="region of interest" description="Disordered" evidence="15">
    <location>
        <begin position="120"/>
        <end position="139"/>
    </location>
</feature>
<dbReference type="Pfam" id="PF00067">
    <property type="entry name" value="p450"/>
    <property type="match status" value="2"/>
</dbReference>
<comment type="similarity">
    <text evidence="4 14">Belongs to the cytochrome P450 family.</text>
</comment>
<dbReference type="GO" id="GO:0016705">
    <property type="term" value="F:oxidoreductase activity, acting on paired donors, with incorporation or reduction of molecular oxygen"/>
    <property type="evidence" value="ECO:0007669"/>
    <property type="project" value="InterPro"/>
</dbReference>
<evidence type="ECO:0000256" key="9">
    <source>
        <dbReference type="ARBA" id="ARBA00023002"/>
    </source>
</evidence>
<dbReference type="AlphaFoldDB" id="A0AAV5CX01"/>
<keyword evidence="17" id="KW-1185">Reference proteome</keyword>
<feature type="binding site" description="axial binding residue" evidence="13">
    <location>
        <position position="555"/>
    </location>
    <ligand>
        <name>heme</name>
        <dbReference type="ChEBI" id="CHEBI:30413"/>
    </ligand>
    <ligandPart>
        <name>Fe</name>
        <dbReference type="ChEBI" id="CHEBI:18248"/>
    </ligandPart>
</feature>
<evidence type="ECO:0000256" key="3">
    <source>
        <dbReference type="ARBA" id="ARBA00005179"/>
    </source>
</evidence>
<reference evidence="16" key="1">
    <citation type="journal article" date="2018" name="DNA Res.">
        <title>Multiple hybrid de novo genome assembly of finger millet, an orphan allotetraploid crop.</title>
        <authorList>
            <person name="Hatakeyama M."/>
            <person name="Aluri S."/>
            <person name="Balachadran M.T."/>
            <person name="Sivarajan S.R."/>
            <person name="Patrignani A."/>
            <person name="Gruter S."/>
            <person name="Poveda L."/>
            <person name="Shimizu-Inatsugi R."/>
            <person name="Baeten J."/>
            <person name="Francoijs K.J."/>
            <person name="Nataraja K.N."/>
            <person name="Reddy Y.A.N."/>
            <person name="Phadnis S."/>
            <person name="Ravikumar R.L."/>
            <person name="Schlapbach R."/>
            <person name="Sreeman S.M."/>
            <person name="Shimizu K.K."/>
        </authorList>
    </citation>
    <scope>NUCLEOTIDE SEQUENCE</scope>
</reference>
<evidence type="ECO:0000256" key="11">
    <source>
        <dbReference type="ARBA" id="ARBA00023033"/>
    </source>
</evidence>
<comment type="cofactor">
    <cofactor evidence="1 13">
        <name>heme</name>
        <dbReference type="ChEBI" id="CHEBI:30413"/>
    </cofactor>
</comment>
<keyword evidence="5 13" id="KW-0349">Heme</keyword>
<keyword evidence="9 14" id="KW-0560">Oxidoreductase</keyword>
<comment type="caution">
    <text evidence="16">The sequence shown here is derived from an EMBL/GenBank/DDBJ whole genome shotgun (WGS) entry which is preliminary data.</text>
</comment>
<evidence type="ECO:0000256" key="6">
    <source>
        <dbReference type="ARBA" id="ARBA00022692"/>
    </source>
</evidence>
<keyword evidence="8" id="KW-1133">Transmembrane helix</keyword>
<dbReference type="PRINTS" id="PR00385">
    <property type="entry name" value="P450"/>
</dbReference>
<dbReference type="Gene3D" id="1.10.630.10">
    <property type="entry name" value="Cytochrome P450"/>
    <property type="match status" value="2"/>
</dbReference>
<dbReference type="InterPro" id="IPR002401">
    <property type="entry name" value="Cyt_P450_E_grp-I"/>
</dbReference>